<dbReference type="CDD" id="cd17808">
    <property type="entry name" value="HipA_Ec_like"/>
    <property type="match status" value="1"/>
</dbReference>
<evidence type="ECO:0000313" key="7">
    <source>
        <dbReference type="Proteomes" id="UP000319148"/>
    </source>
</evidence>
<reference evidence="7" key="1">
    <citation type="submission" date="2019-06" db="EMBL/GenBank/DDBJ databases">
        <title>The complete genome of Emcibacter congregatus ZYLT.</title>
        <authorList>
            <person name="Zhao Z."/>
        </authorList>
    </citation>
    <scope>NUCLEOTIDE SEQUENCE [LARGE SCALE GENOMIC DNA]</scope>
    <source>
        <strain evidence="7">MCCC 1A06723</strain>
    </source>
</reference>
<feature type="domain" description="HipA-like C-terminal" evidence="4">
    <location>
        <begin position="159"/>
        <end position="399"/>
    </location>
</feature>
<evidence type="ECO:0000259" key="5">
    <source>
        <dbReference type="Pfam" id="PF13657"/>
    </source>
</evidence>
<sequence>MGRKRRSHALDLYVGLSKVGTYTRASTGATSFRYDEDWLVSKRAFPISLSLPLSDRIWSGDSIASVFDGLLPDDQAVREAIAAREGADSAGTFDLLTAIGRDCVGALRFVPEGEDPGEPTKMTYRPISDAEISRRLASLARAPLGMAAHRDNGEEDFRISIAGMQEKTAFLYAEDRWQLPLGATPTSHIFKPAMREGPNGADFSDSPWNEWFCLKLCEGFGLASAGAEVQHFNNKPVIIVKRFDRRWQDGVLYRLPQEDLCQALGVSPARKYESDGGPGILSILEFLNQAASPRADRLTFFKAQIVFWLLAAIDGHAKNFSIFLTPGGFRLTPMYDVMSAAPYPELTPQKIKLAMAIGDNRHYRVHEIVPRHFYQMGKTAGFAKVDVDEMFDAVGQTFTEVLEDAVSAADKACMPANTRDAIVEGVLARAKLVT</sequence>
<keyword evidence="3" id="KW-0418">Kinase</keyword>
<dbReference type="GO" id="GO:0005829">
    <property type="term" value="C:cytosol"/>
    <property type="evidence" value="ECO:0007669"/>
    <property type="project" value="TreeGrafter"/>
</dbReference>
<dbReference type="Pfam" id="PF13657">
    <property type="entry name" value="Couple_hipA"/>
    <property type="match status" value="1"/>
</dbReference>
<dbReference type="Pfam" id="PF07804">
    <property type="entry name" value="HipA_C"/>
    <property type="match status" value="1"/>
</dbReference>
<evidence type="ECO:0000256" key="3">
    <source>
        <dbReference type="ARBA" id="ARBA00022777"/>
    </source>
</evidence>
<organism evidence="6 7">
    <name type="scientific">Emcibacter nanhaiensis</name>
    <dbReference type="NCBI Taxonomy" id="1505037"/>
    <lineage>
        <taxon>Bacteria</taxon>
        <taxon>Pseudomonadati</taxon>
        <taxon>Pseudomonadota</taxon>
        <taxon>Alphaproteobacteria</taxon>
        <taxon>Emcibacterales</taxon>
        <taxon>Emcibacteraceae</taxon>
        <taxon>Emcibacter</taxon>
    </lineage>
</organism>
<dbReference type="NCBIfam" id="TIGR03071">
    <property type="entry name" value="couple_hipA"/>
    <property type="match status" value="1"/>
</dbReference>
<feature type="domain" description="HipA N-terminal subdomain 1" evidence="5">
    <location>
        <begin position="11"/>
        <end position="109"/>
    </location>
</feature>
<protein>
    <submittedName>
        <fullName evidence="6">Type II toxin-antitoxin system HipA family toxin</fullName>
    </submittedName>
</protein>
<dbReference type="InterPro" id="IPR012893">
    <property type="entry name" value="HipA-like_C"/>
</dbReference>
<dbReference type="EMBL" id="VFIY01000019">
    <property type="protein sequence ID" value="TPD56838.1"/>
    <property type="molecule type" value="Genomic_DNA"/>
</dbReference>
<proteinExistence type="inferred from homology"/>
<dbReference type="GO" id="GO:0004674">
    <property type="term" value="F:protein serine/threonine kinase activity"/>
    <property type="evidence" value="ECO:0007669"/>
    <property type="project" value="TreeGrafter"/>
</dbReference>
<dbReference type="PANTHER" id="PTHR37419:SF1">
    <property type="entry name" value="SERINE_THREONINE-PROTEIN KINASE TOXIN HIPA"/>
    <property type="match status" value="1"/>
</dbReference>
<dbReference type="PANTHER" id="PTHR37419">
    <property type="entry name" value="SERINE/THREONINE-PROTEIN KINASE TOXIN HIPA"/>
    <property type="match status" value="1"/>
</dbReference>
<dbReference type="RefSeq" id="WP_139942309.1">
    <property type="nucleotide sequence ID" value="NZ_JBHSYP010000003.1"/>
</dbReference>
<dbReference type="AlphaFoldDB" id="A0A501P9D3"/>
<dbReference type="InterPro" id="IPR052028">
    <property type="entry name" value="HipA_Ser/Thr_kinase"/>
</dbReference>
<evidence type="ECO:0000313" key="6">
    <source>
        <dbReference type="EMBL" id="TPD56838.1"/>
    </source>
</evidence>
<evidence type="ECO:0000256" key="1">
    <source>
        <dbReference type="ARBA" id="ARBA00010164"/>
    </source>
</evidence>
<gene>
    <name evidence="6" type="ORF">FIV46_17865</name>
</gene>
<dbReference type="Proteomes" id="UP000319148">
    <property type="component" value="Unassembled WGS sequence"/>
</dbReference>
<comment type="caution">
    <text evidence="6">The sequence shown here is derived from an EMBL/GenBank/DDBJ whole genome shotgun (WGS) entry which is preliminary data.</text>
</comment>
<accession>A0A501P9D3</accession>
<keyword evidence="7" id="KW-1185">Reference proteome</keyword>
<dbReference type="InterPro" id="IPR017508">
    <property type="entry name" value="HipA_N1"/>
</dbReference>
<keyword evidence="2" id="KW-0808">Transferase</keyword>
<evidence type="ECO:0000259" key="4">
    <source>
        <dbReference type="Pfam" id="PF07804"/>
    </source>
</evidence>
<comment type="similarity">
    <text evidence="1">Belongs to the HipA Ser/Thr kinase family.</text>
</comment>
<name>A0A501P9D3_9PROT</name>
<evidence type="ECO:0000256" key="2">
    <source>
        <dbReference type="ARBA" id="ARBA00022679"/>
    </source>
</evidence>
<dbReference type="OrthoDB" id="9805913at2"/>